<dbReference type="InterPro" id="IPR007387">
    <property type="entry name" value="TRAP_DctQ"/>
</dbReference>
<accession>A0A1D8GG04</accession>
<comment type="subcellular location">
    <subcellularLocation>
        <location evidence="1">Cell inner membrane</location>
        <topology evidence="1">Multi-pass membrane protein</topology>
    </subcellularLocation>
</comment>
<evidence type="ECO:0000256" key="3">
    <source>
        <dbReference type="ARBA" id="ARBA00022475"/>
    </source>
</evidence>
<organism evidence="11 12">
    <name type="scientific">Geosporobacter ferrireducens</name>
    <dbReference type="NCBI Taxonomy" id="1424294"/>
    <lineage>
        <taxon>Bacteria</taxon>
        <taxon>Bacillati</taxon>
        <taxon>Bacillota</taxon>
        <taxon>Clostridia</taxon>
        <taxon>Peptostreptococcales</taxon>
        <taxon>Thermotaleaceae</taxon>
        <taxon>Geosporobacter</taxon>
    </lineage>
</organism>
<dbReference type="InterPro" id="IPR055348">
    <property type="entry name" value="DctQ"/>
</dbReference>
<gene>
    <name evidence="11" type="ORF">Gferi_09775</name>
</gene>
<evidence type="ECO:0000256" key="6">
    <source>
        <dbReference type="ARBA" id="ARBA00022989"/>
    </source>
</evidence>
<keyword evidence="4" id="KW-0997">Cell inner membrane</keyword>
<dbReference type="STRING" id="1424294.Gferi_09775"/>
<dbReference type="KEGG" id="gfe:Gferi_09775"/>
<evidence type="ECO:0000256" key="9">
    <source>
        <dbReference type="SAM" id="Phobius"/>
    </source>
</evidence>
<feature type="transmembrane region" description="Helical" evidence="9">
    <location>
        <begin position="141"/>
        <end position="161"/>
    </location>
</feature>
<keyword evidence="7 9" id="KW-0472">Membrane</keyword>
<feature type="transmembrane region" description="Helical" evidence="9">
    <location>
        <begin position="21"/>
        <end position="49"/>
    </location>
</feature>
<keyword evidence="6 9" id="KW-1133">Transmembrane helix</keyword>
<evidence type="ECO:0000259" key="10">
    <source>
        <dbReference type="Pfam" id="PF04290"/>
    </source>
</evidence>
<dbReference type="RefSeq" id="WP_069975949.1">
    <property type="nucleotide sequence ID" value="NZ_CP017269.1"/>
</dbReference>
<keyword evidence="12" id="KW-1185">Reference proteome</keyword>
<dbReference type="GO" id="GO:0005886">
    <property type="term" value="C:plasma membrane"/>
    <property type="evidence" value="ECO:0007669"/>
    <property type="project" value="UniProtKB-SubCell"/>
</dbReference>
<feature type="transmembrane region" description="Helical" evidence="9">
    <location>
        <begin position="61"/>
        <end position="79"/>
    </location>
</feature>
<dbReference type="Proteomes" id="UP000095743">
    <property type="component" value="Chromosome"/>
</dbReference>
<comment type="similarity">
    <text evidence="8">Belongs to the TRAP transporter small permease family.</text>
</comment>
<feature type="domain" description="Tripartite ATP-independent periplasmic transporters DctQ component" evidence="10">
    <location>
        <begin position="38"/>
        <end position="161"/>
    </location>
</feature>
<proteinExistence type="inferred from homology"/>
<evidence type="ECO:0000256" key="2">
    <source>
        <dbReference type="ARBA" id="ARBA00022448"/>
    </source>
</evidence>
<dbReference type="AlphaFoldDB" id="A0A1D8GG04"/>
<dbReference type="PANTHER" id="PTHR35011">
    <property type="entry name" value="2,3-DIKETO-L-GULONATE TRAP TRANSPORTER SMALL PERMEASE PROTEIN YIAM"/>
    <property type="match status" value="1"/>
</dbReference>
<keyword evidence="5 9" id="KW-0812">Transmembrane</keyword>
<keyword evidence="2" id="KW-0813">Transport</keyword>
<protein>
    <recommendedName>
        <fullName evidence="10">Tripartite ATP-independent periplasmic transporters DctQ component domain-containing protein</fullName>
    </recommendedName>
</protein>
<feature type="transmembrane region" description="Helical" evidence="9">
    <location>
        <begin position="100"/>
        <end position="121"/>
    </location>
</feature>
<reference evidence="11 12" key="1">
    <citation type="submission" date="2016-09" db="EMBL/GenBank/DDBJ databases">
        <title>Genomic analysis reveals versatility of anaerobic energy metabolism of Geosporobacter ferrireducens IRF9 of phylum Firmicutes.</title>
        <authorList>
            <person name="Kim S.-J."/>
        </authorList>
    </citation>
    <scope>NUCLEOTIDE SEQUENCE [LARGE SCALE GENOMIC DNA]</scope>
    <source>
        <strain evidence="11 12">IRF9</strain>
    </source>
</reference>
<evidence type="ECO:0000256" key="4">
    <source>
        <dbReference type="ARBA" id="ARBA00022519"/>
    </source>
</evidence>
<evidence type="ECO:0000256" key="8">
    <source>
        <dbReference type="ARBA" id="ARBA00038436"/>
    </source>
</evidence>
<evidence type="ECO:0000256" key="5">
    <source>
        <dbReference type="ARBA" id="ARBA00022692"/>
    </source>
</evidence>
<evidence type="ECO:0000313" key="11">
    <source>
        <dbReference type="EMBL" id="AOT69841.1"/>
    </source>
</evidence>
<evidence type="ECO:0000313" key="12">
    <source>
        <dbReference type="Proteomes" id="UP000095743"/>
    </source>
</evidence>
<dbReference type="OrthoDB" id="1955602at2"/>
<dbReference type="Pfam" id="PF04290">
    <property type="entry name" value="DctQ"/>
    <property type="match status" value="1"/>
</dbReference>
<sequence>MDDSNGLVKKVVKKIHNVVDQFIRVLSIITGYIVGIFMVILFFQVVLRFVFKNPIYGADELVIALMVWSMALGNAIVYWHNEHAVIEFCLQNSPSIVKKIMHHVTNLVVLTTSFVYIPGGLTLFRMQKKLIPLGGLSFSKAYYFALPIVVMGVLLVALSAVKTIEYLILKDDKLMMPSFGEGGVKLD</sequence>
<evidence type="ECO:0000256" key="7">
    <source>
        <dbReference type="ARBA" id="ARBA00023136"/>
    </source>
</evidence>
<dbReference type="EMBL" id="CP017269">
    <property type="protein sequence ID" value="AOT69841.1"/>
    <property type="molecule type" value="Genomic_DNA"/>
</dbReference>
<keyword evidence="3" id="KW-1003">Cell membrane</keyword>
<name>A0A1D8GG04_9FIRM</name>
<evidence type="ECO:0000256" key="1">
    <source>
        <dbReference type="ARBA" id="ARBA00004429"/>
    </source>
</evidence>